<evidence type="ECO:0000256" key="7">
    <source>
        <dbReference type="ARBA" id="ARBA00019373"/>
    </source>
</evidence>
<gene>
    <name evidence="20" type="ORF">EXY25_14575</name>
</gene>
<evidence type="ECO:0000256" key="8">
    <source>
        <dbReference type="ARBA" id="ARBA00022475"/>
    </source>
</evidence>
<dbReference type="EC" id="2.7.7.41" evidence="6 18"/>
<comment type="similarity">
    <text evidence="5 18">Belongs to the CDS family.</text>
</comment>
<reference evidence="21" key="1">
    <citation type="submission" date="2019-02" db="EMBL/GenBank/DDBJ databases">
        <title>Draft genome sequence of Muricauda sp. 176CP4-71.</title>
        <authorList>
            <person name="Park J.-S."/>
        </authorList>
    </citation>
    <scope>NUCLEOTIDE SEQUENCE [LARGE SCALE GENOMIC DNA]</scope>
    <source>
        <strain evidence="21">176GS2-150</strain>
    </source>
</reference>
<organism evidence="20 21">
    <name type="scientific">Corallincola spongiicola</name>
    <dbReference type="NCBI Taxonomy" id="2520508"/>
    <lineage>
        <taxon>Bacteria</taxon>
        <taxon>Pseudomonadati</taxon>
        <taxon>Pseudomonadota</taxon>
        <taxon>Gammaproteobacteria</taxon>
        <taxon>Alteromonadales</taxon>
        <taxon>Psychromonadaceae</taxon>
        <taxon>Corallincola</taxon>
    </lineage>
</organism>
<evidence type="ECO:0000313" key="20">
    <source>
        <dbReference type="EMBL" id="TAA43765.1"/>
    </source>
</evidence>
<evidence type="ECO:0000256" key="17">
    <source>
        <dbReference type="ARBA" id="ARBA00023264"/>
    </source>
</evidence>
<comment type="subcellular location">
    <subcellularLocation>
        <location evidence="2">Cell membrane</location>
        <topology evidence="2">Multi-pass membrane protein</topology>
    </subcellularLocation>
</comment>
<feature type="transmembrane region" description="Helical" evidence="19">
    <location>
        <begin position="196"/>
        <end position="216"/>
    </location>
</feature>
<evidence type="ECO:0000256" key="14">
    <source>
        <dbReference type="ARBA" id="ARBA00023098"/>
    </source>
</evidence>
<sequence length="288" mass="30741">MLKQRIVTALGLLLVALGALFFLSANGLALAMAVVVWIAGWEWSRLCGLVTKPSRFVLATALFSCFGGLLWLIPPTSLETLTTLTSLLIWVLGLGCAWWVLAVILVFTFPASAAVWQNSSILKVFAGLLTLLPFAVGVLLLRSAHASSLGIYYGAELLLTVLAMVWAADSGAYFAGKRFGKRKLMPKVSPGKTIEGLLGGLCAASIVALVGAWLLNIEPADWGFFVLASVLSVLASVFGDLTESMFKRQAGVKDSGRILPGHGGILDRIDSLTAALPVFALCYWLWIV</sequence>
<dbReference type="EMBL" id="SHLY01000005">
    <property type="protein sequence ID" value="TAA43765.1"/>
    <property type="molecule type" value="Genomic_DNA"/>
</dbReference>
<keyword evidence="10 18" id="KW-0808">Transferase</keyword>
<keyword evidence="14" id="KW-0443">Lipid metabolism</keyword>
<evidence type="ECO:0000256" key="1">
    <source>
        <dbReference type="ARBA" id="ARBA00001698"/>
    </source>
</evidence>
<comment type="pathway">
    <text evidence="3 18">Phospholipid metabolism; CDP-diacylglycerol biosynthesis; CDP-diacylglycerol from sn-glycerol 3-phosphate: step 3/3.</text>
</comment>
<evidence type="ECO:0000256" key="5">
    <source>
        <dbReference type="ARBA" id="ARBA00010185"/>
    </source>
</evidence>
<feature type="transmembrane region" description="Helical" evidence="19">
    <location>
        <begin position="222"/>
        <end position="241"/>
    </location>
</feature>
<dbReference type="PANTHER" id="PTHR46382:SF1">
    <property type="entry name" value="PHOSPHATIDATE CYTIDYLYLTRANSFERASE"/>
    <property type="match status" value="1"/>
</dbReference>
<keyword evidence="8" id="KW-1003">Cell membrane</keyword>
<evidence type="ECO:0000313" key="21">
    <source>
        <dbReference type="Proteomes" id="UP000292544"/>
    </source>
</evidence>
<evidence type="ECO:0000256" key="6">
    <source>
        <dbReference type="ARBA" id="ARBA00012487"/>
    </source>
</evidence>
<keyword evidence="21" id="KW-1185">Reference proteome</keyword>
<accession>A0ABY1WMW7</accession>
<comment type="pathway">
    <text evidence="4">Lipid metabolism.</text>
</comment>
<evidence type="ECO:0000256" key="10">
    <source>
        <dbReference type="ARBA" id="ARBA00022679"/>
    </source>
</evidence>
<dbReference type="Proteomes" id="UP000292544">
    <property type="component" value="Unassembled WGS sequence"/>
</dbReference>
<dbReference type="Pfam" id="PF01148">
    <property type="entry name" value="CTP_transf_1"/>
    <property type="match status" value="1"/>
</dbReference>
<dbReference type="InterPro" id="IPR000374">
    <property type="entry name" value="PC_trans"/>
</dbReference>
<comment type="catalytic activity">
    <reaction evidence="1 18">
        <text>a 1,2-diacyl-sn-glycero-3-phosphate + CTP + H(+) = a CDP-1,2-diacyl-sn-glycerol + diphosphate</text>
        <dbReference type="Rhea" id="RHEA:16229"/>
        <dbReference type="ChEBI" id="CHEBI:15378"/>
        <dbReference type="ChEBI" id="CHEBI:33019"/>
        <dbReference type="ChEBI" id="CHEBI:37563"/>
        <dbReference type="ChEBI" id="CHEBI:58332"/>
        <dbReference type="ChEBI" id="CHEBI:58608"/>
        <dbReference type="EC" id="2.7.7.41"/>
    </reaction>
</comment>
<keyword evidence="15 19" id="KW-0472">Membrane</keyword>
<feature type="transmembrane region" description="Helical" evidence="19">
    <location>
        <begin position="87"/>
        <end position="109"/>
    </location>
</feature>
<proteinExistence type="inferred from homology"/>
<evidence type="ECO:0000256" key="13">
    <source>
        <dbReference type="ARBA" id="ARBA00022989"/>
    </source>
</evidence>
<dbReference type="PROSITE" id="PS01315">
    <property type="entry name" value="CDS"/>
    <property type="match status" value="1"/>
</dbReference>
<evidence type="ECO:0000256" key="19">
    <source>
        <dbReference type="SAM" id="Phobius"/>
    </source>
</evidence>
<feature type="transmembrane region" description="Helical" evidence="19">
    <location>
        <begin position="153"/>
        <end position="175"/>
    </location>
</feature>
<keyword evidence="12 18" id="KW-0548">Nucleotidyltransferase</keyword>
<evidence type="ECO:0000256" key="16">
    <source>
        <dbReference type="ARBA" id="ARBA00023209"/>
    </source>
</evidence>
<dbReference type="PANTHER" id="PTHR46382">
    <property type="entry name" value="PHOSPHATIDATE CYTIDYLYLTRANSFERASE"/>
    <property type="match status" value="1"/>
</dbReference>
<evidence type="ECO:0000256" key="9">
    <source>
        <dbReference type="ARBA" id="ARBA00022516"/>
    </source>
</evidence>
<evidence type="ECO:0000256" key="4">
    <source>
        <dbReference type="ARBA" id="ARBA00005189"/>
    </source>
</evidence>
<comment type="caution">
    <text evidence="20">The sequence shown here is derived from an EMBL/GenBank/DDBJ whole genome shotgun (WGS) entry which is preliminary data.</text>
</comment>
<feature type="transmembrane region" description="Helical" evidence="19">
    <location>
        <begin position="56"/>
        <end position="75"/>
    </location>
</feature>
<keyword evidence="13 19" id="KW-1133">Transmembrane helix</keyword>
<feature type="transmembrane region" description="Helical" evidence="19">
    <location>
        <begin position="28"/>
        <end position="44"/>
    </location>
</feature>
<evidence type="ECO:0000256" key="3">
    <source>
        <dbReference type="ARBA" id="ARBA00005119"/>
    </source>
</evidence>
<name>A0ABY1WMW7_9GAMM</name>
<evidence type="ECO:0000256" key="11">
    <source>
        <dbReference type="ARBA" id="ARBA00022692"/>
    </source>
</evidence>
<protein>
    <recommendedName>
        <fullName evidence="7 18">Phosphatidate cytidylyltransferase</fullName>
        <ecNumber evidence="6 18">2.7.7.41</ecNumber>
    </recommendedName>
</protein>
<keyword evidence="11 18" id="KW-0812">Transmembrane</keyword>
<keyword evidence="9" id="KW-0444">Lipid biosynthesis</keyword>
<evidence type="ECO:0000256" key="18">
    <source>
        <dbReference type="RuleBase" id="RU003938"/>
    </source>
</evidence>
<evidence type="ECO:0000256" key="2">
    <source>
        <dbReference type="ARBA" id="ARBA00004651"/>
    </source>
</evidence>
<keyword evidence="16" id="KW-0594">Phospholipid biosynthesis</keyword>
<evidence type="ECO:0000256" key="15">
    <source>
        <dbReference type="ARBA" id="ARBA00023136"/>
    </source>
</evidence>
<keyword evidence="17" id="KW-1208">Phospholipid metabolism</keyword>
<feature type="transmembrane region" description="Helical" evidence="19">
    <location>
        <begin position="269"/>
        <end position="287"/>
    </location>
</feature>
<evidence type="ECO:0000256" key="12">
    <source>
        <dbReference type="ARBA" id="ARBA00022695"/>
    </source>
</evidence>
<dbReference type="RefSeq" id="WP_130567317.1">
    <property type="nucleotide sequence ID" value="NZ_SHLY01000005.1"/>
</dbReference>
<feature type="transmembrane region" description="Helical" evidence="19">
    <location>
        <begin position="121"/>
        <end position="141"/>
    </location>
</feature>